<keyword evidence="3" id="KW-1185">Reference proteome</keyword>
<organism evidence="2 3">
    <name type="scientific">Polytolypa hystricis (strain UAMH7299)</name>
    <dbReference type="NCBI Taxonomy" id="1447883"/>
    <lineage>
        <taxon>Eukaryota</taxon>
        <taxon>Fungi</taxon>
        <taxon>Dikarya</taxon>
        <taxon>Ascomycota</taxon>
        <taxon>Pezizomycotina</taxon>
        <taxon>Eurotiomycetes</taxon>
        <taxon>Eurotiomycetidae</taxon>
        <taxon>Onygenales</taxon>
        <taxon>Onygenales incertae sedis</taxon>
        <taxon>Polytolypa</taxon>
    </lineage>
</organism>
<sequence length="61" mass="6979">MGGEPRAKSGNAIMFGRYKPDTSSPYNETQAALGSLMFNEYVVYNTSHLVIRYMFRLKIKK</sequence>
<dbReference type="AlphaFoldDB" id="A0A2B7YG22"/>
<feature type="domain" description="PARP catalytic" evidence="1">
    <location>
        <begin position="1"/>
        <end position="61"/>
    </location>
</feature>
<comment type="caution">
    <text evidence="2">The sequence shown here is derived from an EMBL/GenBank/DDBJ whole genome shotgun (WGS) entry which is preliminary data.</text>
</comment>
<dbReference type="GO" id="GO:0003950">
    <property type="term" value="F:NAD+ poly-ADP-ribosyltransferase activity"/>
    <property type="evidence" value="ECO:0007669"/>
    <property type="project" value="InterPro"/>
</dbReference>
<evidence type="ECO:0000313" key="3">
    <source>
        <dbReference type="Proteomes" id="UP000224634"/>
    </source>
</evidence>
<gene>
    <name evidence="2" type="ORF">AJ80_03749</name>
</gene>
<dbReference type="EMBL" id="PDNA01000044">
    <property type="protein sequence ID" value="PGH19832.1"/>
    <property type="molecule type" value="Genomic_DNA"/>
</dbReference>
<proteinExistence type="predicted"/>
<evidence type="ECO:0000259" key="1">
    <source>
        <dbReference type="PROSITE" id="PS51059"/>
    </source>
</evidence>
<reference evidence="2 3" key="1">
    <citation type="submission" date="2017-10" db="EMBL/GenBank/DDBJ databases">
        <title>Comparative genomics in systemic dimorphic fungi from Ajellomycetaceae.</title>
        <authorList>
            <person name="Munoz J.F."/>
            <person name="Mcewen J.G."/>
            <person name="Clay O.K."/>
            <person name="Cuomo C.A."/>
        </authorList>
    </citation>
    <scope>NUCLEOTIDE SEQUENCE [LARGE SCALE GENOMIC DNA]</scope>
    <source>
        <strain evidence="2 3">UAMH7299</strain>
    </source>
</reference>
<dbReference type="InterPro" id="IPR012317">
    <property type="entry name" value="Poly(ADP-ribose)pol_cat_dom"/>
</dbReference>
<dbReference type="Proteomes" id="UP000224634">
    <property type="component" value="Unassembled WGS sequence"/>
</dbReference>
<accession>A0A2B7YG22</accession>
<protein>
    <recommendedName>
        <fullName evidence="1">PARP catalytic domain-containing protein</fullName>
    </recommendedName>
</protein>
<name>A0A2B7YG22_POLH7</name>
<dbReference type="PROSITE" id="PS51059">
    <property type="entry name" value="PARP_CATALYTIC"/>
    <property type="match status" value="1"/>
</dbReference>
<dbReference type="Gene3D" id="3.90.228.10">
    <property type="match status" value="1"/>
</dbReference>
<evidence type="ECO:0000313" key="2">
    <source>
        <dbReference type="EMBL" id="PGH19832.1"/>
    </source>
</evidence>